<dbReference type="Pfam" id="PF07686">
    <property type="entry name" value="V-set"/>
    <property type="match status" value="1"/>
</dbReference>
<dbReference type="GO" id="GO:0005886">
    <property type="term" value="C:plasma membrane"/>
    <property type="evidence" value="ECO:0007669"/>
    <property type="project" value="TreeGrafter"/>
</dbReference>
<keyword evidence="1 3" id="KW-0732">Signal</keyword>
<dbReference type="GO" id="GO:0002376">
    <property type="term" value="P:immune system process"/>
    <property type="evidence" value="ECO:0007669"/>
    <property type="project" value="UniProtKB-KW"/>
</dbReference>
<dbReference type="InterPro" id="IPR013783">
    <property type="entry name" value="Ig-like_fold"/>
</dbReference>
<dbReference type="InterPro" id="IPR007110">
    <property type="entry name" value="Ig-like_dom"/>
</dbReference>
<dbReference type="InterPro" id="IPR013106">
    <property type="entry name" value="Ig_V-set"/>
</dbReference>
<dbReference type="Gene3D" id="2.60.40.10">
    <property type="entry name" value="Immunoglobulins"/>
    <property type="match status" value="1"/>
</dbReference>
<dbReference type="PANTHER" id="PTHR23268">
    <property type="entry name" value="T-CELL RECEPTOR BETA CHAIN"/>
    <property type="match status" value="1"/>
</dbReference>
<dbReference type="GO" id="GO:0007166">
    <property type="term" value="P:cell surface receptor signaling pathway"/>
    <property type="evidence" value="ECO:0007669"/>
    <property type="project" value="TreeGrafter"/>
</dbReference>
<feature type="signal peptide" evidence="3">
    <location>
        <begin position="1"/>
        <end position="17"/>
    </location>
</feature>
<evidence type="ECO:0000256" key="3">
    <source>
        <dbReference type="SAM" id="SignalP"/>
    </source>
</evidence>
<protein>
    <recommendedName>
        <fullName evidence="4">Ig-like domain-containing protein</fullName>
    </recommendedName>
</protein>
<dbReference type="Ensembl" id="ENSMCST00000005794.1">
    <property type="protein sequence ID" value="ENSMCSP00000005667.1"/>
    <property type="gene ID" value="ENSMCSG00000004108.1"/>
</dbReference>
<dbReference type="InterPro" id="IPR036179">
    <property type="entry name" value="Ig-like_dom_sf"/>
</dbReference>
<evidence type="ECO:0000313" key="5">
    <source>
        <dbReference type="Ensembl" id="ENSMCSP00000005667.1"/>
    </source>
</evidence>
<reference evidence="5" key="1">
    <citation type="submission" date="2025-08" db="UniProtKB">
        <authorList>
            <consortium name="Ensembl"/>
        </authorList>
    </citation>
    <scope>IDENTIFICATION</scope>
</reference>
<keyword evidence="6" id="KW-1185">Reference proteome</keyword>
<sequence length="114" mass="12652">WISSFLVAILSLWVSWAFQQSPDKVVRVGDPVNLECSGSGSAFRSMSWYKLPMEKGAGMQLIIYAAEGSKGDIEKEFKNRFQSNGTKNNRLSVKIDHALLNDSGTYFCAGQDPQ</sequence>
<evidence type="ECO:0000256" key="2">
    <source>
        <dbReference type="ARBA" id="ARBA00022859"/>
    </source>
</evidence>
<dbReference type="PROSITE" id="PS50835">
    <property type="entry name" value="IG_LIKE"/>
    <property type="match status" value="1"/>
</dbReference>
<dbReference type="OrthoDB" id="9211125at2759"/>
<evidence type="ECO:0000313" key="6">
    <source>
        <dbReference type="Proteomes" id="UP000694560"/>
    </source>
</evidence>
<feature type="chain" id="PRO_5034035746" description="Ig-like domain-containing protein" evidence="3">
    <location>
        <begin position="18"/>
        <end position="114"/>
    </location>
</feature>
<dbReference type="AlphaFoldDB" id="A0A8C5TC56"/>
<organism evidence="5 6">
    <name type="scientific">Malurus cyaneus samueli</name>
    <dbReference type="NCBI Taxonomy" id="2593467"/>
    <lineage>
        <taxon>Eukaryota</taxon>
        <taxon>Metazoa</taxon>
        <taxon>Chordata</taxon>
        <taxon>Craniata</taxon>
        <taxon>Vertebrata</taxon>
        <taxon>Euteleostomi</taxon>
        <taxon>Archelosauria</taxon>
        <taxon>Archosauria</taxon>
        <taxon>Dinosauria</taxon>
        <taxon>Saurischia</taxon>
        <taxon>Theropoda</taxon>
        <taxon>Coelurosauria</taxon>
        <taxon>Aves</taxon>
        <taxon>Neognathae</taxon>
        <taxon>Neoaves</taxon>
        <taxon>Telluraves</taxon>
        <taxon>Australaves</taxon>
        <taxon>Passeriformes</taxon>
        <taxon>Meliphagoidea</taxon>
        <taxon>Maluridae</taxon>
        <taxon>Malurus</taxon>
    </lineage>
</organism>
<dbReference type="SMART" id="SM00406">
    <property type="entry name" value="IGv"/>
    <property type="match status" value="1"/>
</dbReference>
<feature type="domain" description="Ig-like" evidence="4">
    <location>
        <begin position="29"/>
        <end position="114"/>
    </location>
</feature>
<dbReference type="InterPro" id="IPR050413">
    <property type="entry name" value="TCR_beta_variable"/>
</dbReference>
<evidence type="ECO:0000256" key="1">
    <source>
        <dbReference type="ARBA" id="ARBA00022729"/>
    </source>
</evidence>
<reference evidence="5" key="2">
    <citation type="submission" date="2025-09" db="UniProtKB">
        <authorList>
            <consortium name="Ensembl"/>
        </authorList>
    </citation>
    <scope>IDENTIFICATION</scope>
</reference>
<dbReference type="SUPFAM" id="SSF48726">
    <property type="entry name" value="Immunoglobulin"/>
    <property type="match status" value="1"/>
</dbReference>
<evidence type="ECO:0000259" key="4">
    <source>
        <dbReference type="PROSITE" id="PS50835"/>
    </source>
</evidence>
<proteinExistence type="predicted"/>
<name>A0A8C5TC56_9PASS</name>
<dbReference type="Proteomes" id="UP000694560">
    <property type="component" value="Unplaced"/>
</dbReference>
<keyword evidence="2" id="KW-0391">Immunity</keyword>
<accession>A0A8C5TC56</accession>